<dbReference type="EMBL" id="JAUTXU010000062">
    <property type="protein sequence ID" value="KAK3713495.1"/>
    <property type="molecule type" value="Genomic_DNA"/>
</dbReference>
<dbReference type="Proteomes" id="UP001281147">
    <property type="component" value="Unassembled WGS sequence"/>
</dbReference>
<evidence type="ECO:0000313" key="2">
    <source>
        <dbReference type="Proteomes" id="UP001281147"/>
    </source>
</evidence>
<proteinExistence type="predicted"/>
<sequence>MADFPADRGNQHNGNDPNGDSLNSDNTNPKHQNNQQASFSTSSIAAFTTHGGHRTLDPAQPTLLPPANTTNSTNNTLGEMNIPANTHGTGTCVVIAAGVCIVVLLIISIIGCCVCCMRRDKDTGQRRMRKYLAKCGMADDKPKETASVLHYEGDDES</sequence>
<comment type="caution">
    <text evidence="1">The sequence shown here is derived from an EMBL/GenBank/DDBJ whole genome shotgun (WGS) entry which is preliminary data.</text>
</comment>
<organism evidence="1 2">
    <name type="scientific">Vermiconidia calcicola</name>
    <dbReference type="NCBI Taxonomy" id="1690605"/>
    <lineage>
        <taxon>Eukaryota</taxon>
        <taxon>Fungi</taxon>
        <taxon>Dikarya</taxon>
        <taxon>Ascomycota</taxon>
        <taxon>Pezizomycotina</taxon>
        <taxon>Dothideomycetes</taxon>
        <taxon>Dothideomycetidae</taxon>
        <taxon>Mycosphaerellales</taxon>
        <taxon>Extremaceae</taxon>
        <taxon>Vermiconidia</taxon>
    </lineage>
</organism>
<protein>
    <submittedName>
        <fullName evidence="1">Uncharacterized protein</fullName>
    </submittedName>
</protein>
<reference evidence="1" key="1">
    <citation type="submission" date="2023-07" db="EMBL/GenBank/DDBJ databases">
        <title>Black Yeasts Isolated from many extreme environments.</title>
        <authorList>
            <person name="Coleine C."/>
            <person name="Stajich J.E."/>
            <person name="Selbmann L."/>
        </authorList>
    </citation>
    <scope>NUCLEOTIDE SEQUENCE</scope>
    <source>
        <strain evidence="1">CCFEE 5714</strain>
    </source>
</reference>
<gene>
    <name evidence="1" type="ORF">LTR37_008453</name>
</gene>
<name>A0ACC3NAK9_9PEZI</name>
<evidence type="ECO:0000313" key="1">
    <source>
        <dbReference type="EMBL" id="KAK3713495.1"/>
    </source>
</evidence>
<keyword evidence="2" id="KW-1185">Reference proteome</keyword>
<accession>A0ACC3NAK9</accession>